<evidence type="ECO:0000256" key="6">
    <source>
        <dbReference type="ARBA" id="ARBA00023163"/>
    </source>
</evidence>
<dbReference type="CDD" id="cd00200">
    <property type="entry name" value="WD40"/>
    <property type="match status" value="2"/>
</dbReference>
<evidence type="ECO:0000256" key="9">
    <source>
        <dbReference type="PROSITE-ProRule" id="PRU00221"/>
    </source>
</evidence>
<dbReference type="InterPro" id="IPR006594">
    <property type="entry name" value="LisH"/>
</dbReference>
<evidence type="ECO:0000256" key="4">
    <source>
        <dbReference type="ARBA" id="ARBA00022737"/>
    </source>
</evidence>
<keyword evidence="11" id="KW-1133">Transmembrane helix</keyword>
<keyword evidence="3 9" id="KW-0853">WD repeat</keyword>
<dbReference type="GO" id="GO:0016251">
    <property type="term" value="F:RNA polymerase II general transcription initiation factor activity"/>
    <property type="evidence" value="ECO:0007669"/>
    <property type="project" value="TreeGrafter"/>
</dbReference>
<feature type="repeat" description="WD" evidence="9">
    <location>
        <begin position="641"/>
        <end position="682"/>
    </location>
</feature>
<reference evidence="13 14" key="1">
    <citation type="journal article" date="2023" name="Life. Sci Alliance">
        <title>Evolutionary insights into 3D genome organization and epigenetic landscape of Vigna mungo.</title>
        <authorList>
            <person name="Junaid A."/>
            <person name="Singh B."/>
            <person name="Bhatia S."/>
        </authorList>
    </citation>
    <scope>NUCLEOTIDE SEQUENCE [LARGE SCALE GENOMIC DNA]</scope>
    <source>
        <strain evidence="13">Urdbean</strain>
    </source>
</reference>
<feature type="transmembrane region" description="Helical" evidence="11">
    <location>
        <begin position="206"/>
        <end position="226"/>
    </location>
</feature>
<sequence length="854" mass="94886">MEDDKIVGYVTAYLKKKGFTQTEKIFQEEFQQNKTTNSSSSNSLLEPDIANHLLAFSQLESGPARFHDGYSKLRTWTYSSLDLYKHELLRVLYPVFIHCFMDLVAKGHVQEARNFFNTFREDHEMMHLRDLQKLEGVLSPTHLEEMEFAHSLRQSKFNIKICEVLYAGPWGFVILVNCLILYTEINVYKIFIISFYVVDKLIADRNIYSGIYGMPLLLITLSWWIWLMQGLNGVSPGQPSLISDDPEAVTLTGSSQEAANRINQKEIHWGLLEDSLEERLEKAGVLLSDSEKGEGETKEGENDETKKRSIEGGKQGGSVKKVKKDKGGSTTGKSAKPEASTVPAAPRVKPELPLPLISRLNACSGSHRKKVQPDKNDMEVSEFLCECKPSHYFDPLFCGNLVERNRESRSGGESSTLNGSSKSKTWFIWDSSMLHQSCLNGKSGHVLSADDPTLRCPTEVEQSILEDLRNRVQLSSVALPSVSFYTFINTHNSLSCSSISHDGSLIAGGFSDSSLKVWDMAKLGQPTASSLLQGENVTSPNDQMFGQGVGKRQYTLFQGHSGPVYAASFSPVGDFILSSSADSTIRLWSTKLNANLVCYKGHNYPVWDVQFSPVGHYFASSSHDRTARIWSMDRIQPLRIMAGHLSDVDCVQWHANCNYIATGSSDKTVRLWDVQSGECVRVFVGHRGMILSLAMSPDGRYMASGDEDGTIMMWDLSSGRCLTPLIGHTSCVWSLAFSSEGSILASGSADCTVKLWDVNTSTKVSRAEEKSGNANRLRSLKTLATKSTPVYSLRFSRRNLLFAAGALAKSGMDDDVVVELKSMMMRVCGVELGFVWWELEQSRARLEVNSSNGS</sequence>
<evidence type="ECO:0000256" key="11">
    <source>
        <dbReference type="SAM" id="Phobius"/>
    </source>
</evidence>
<name>A0AAQ3P1W3_VIGMU</name>
<keyword evidence="7" id="KW-0539">Nucleus</keyword>
<evidence type="ECO:0000259" key="12">
    <source>
        <dbReference type="Pfam" id="PF04494"/>
    </source>
</evidence>
<dbReference type="SMART" id="SM00320">
    <property type="entry name" value="WD40"/>
    <property type="match status" value="6"/>
</dbReference>
<keyword evidence="11" id="KW-0812">Transmembrane</keyword>
<evidence type="ECO:0000256" key="5">
    <source>
        <dbReference type="ARBA" id="ARBA00023015"/>
    </source>
</evidence>
<keyword evidence="4" id="KW-0677">Repeat</keyword>
<dbReference type="SUPFAM" id="SSF160897">
    <property type="entry name" value="Taf5 N-terminal domain-like"/>
    <property type="match status" value="1"/>
</dbReference>
<feature type="transmembrane region" description="Helical" evidence="11">
    <location>
        <begin position="164"/>
        <end position="185"/>
    </location>
</feature>
<dbReference type="PROSITE" id="PS50294">
    <property type="entry name" value="WD_REPEATS_REGION"/>
    <property type="match status" value="5"/>
</dbReference>
<evidence type="ECO:0000256" key="1">
    <source>
        <dbReference type="ARBA" id="ARBA00004123"/>
    </source>
</evidence>
<keyword evidence="6" id="KW-0804">Transcription</keyword>
<evidence type="ECO:0000256" key="3">
    <source>
        <dbReference type="ARBA" id="ARBA00022574"/>
    </source>
</evidence>
<evidence type="ECO:0000256" key="10">
    <source>
        <dbReference type="SAM" id="MobiDB-lite"/>
    </source>
</evidence>
<dbReference type="Pfam" id="PF00400">
    <property type="entry name" value="WD40"/>
    <property type="match status" value="6"/>
</dbReference>
<dbReference type="InterPro" id="IPR001680">
    <property type="entry name" value="WD40_rpt"/>
</dbReference>
<dbReference type="PANTHER" id="PTHR19879:SF1">
    <property type="entry name" value="CANNONBALL-RELATED"/>
    <property type="match status" value="1"/>
</dbReference>
<evidence type="ECO:0000256" key="7">
    <source>
        <dbReference type="ARBA" id="ARBA00023242"/>
    </source>
</evidence>
<gene>
    <name evidence="13" type="ORF">V8G54_007793</name>
</gene>
<feature type="repeat" description="WD" evidence="9">
    <location>
        <begin position="599"/>
        <end position="640"/>
    </location>
</feature>
<dbReference type="EMBL" id="CP144699">
    <property type="protein sequence ID" value="WVZ20471.1"/>
    <property type="molecule type" value="Genomic_DNA"/>
</dbReference>
<organism evidence="13 14">
    <name type="scientific">Vigna mungo</name>
    <name type="common">Black gram</name>
    <name type="synonym">Phaseolus mungo</name>
    <dbReference type="NCBI Taxonomy" id="3915"/>
    <lineage>
        <taxon>Eukaryota</taxon>
        <taxon>Viridiplantae</taxon>
        <taxon>Streptophyta</taxon>
        <taxon>Embryophyta</taxon>
        <taxon>Tracheophyta</taxon>
        <taxon>Spermatophyta</taxon>
        <taxon>Magnoliopsida</taxon>
        <taxon>eudicotyledons</taxon>
        <taxon>Gunneridae</taxon>
        <taxon>Pentapetalae</taxon>
        <taxon>rosids</taxon>
        <taxon>fabids</taxon>
        <taxon>Fabales</taxon>
        <taxon>Fabaceae</taxon>
        <taxon>Papilionoideae</taxon>
        <taxon>50 kb inversion clade</taxon>
        <taxon>NPAAA clade</taxon>
        <taxon>indigoferoid/millettioid clade</taxon>
        <taxon>Phaseoleae</taxon>
        <taxon>Vigna</taxon>
    </lineage>
</organism>
<dbReference type="Proteomes" id="UP001374535">
    <property type="component" value="Chromosome 2"/>
</dbReference>
<dbReference type="InterPro" id="IPR019775">
    <property type="entry name" value="WD40_repeat_CS"/>
</dbReference>
<dbReference type="InterPro" id="IPR037264">
    <property type="entry name" value="TFIID_NTD2_sf"/>
</dbReference>
<dbReference type="InterPro" id="IPR007582">
    <property type="entry name" value="TFIID_NTD2"/>
</dbReference>
<protein>
    <recommendedName>
        <fullName evidence="8">Transcription initiation factor TFIID subunit 5</fullName>
    </recommendedName>
</protein>
<dbReference type="GO" id="GO:0005669">
    <property type="term" value="C:transcription factor TFIID complex"/>
    <property type="evidence" value="ECO:0007669"/>
    <property type="project" value="TreeGrafter"/>
</dbReference>
<keyword evidence="11" id="KW-0472">Membrane</keyword>
<dbReference type="AlphaFoldDB" id="A0AAQ3P1W3"/>
<dbReference type="Gene3D" id="1.25.40.500">
    <property type="entry name" value="TFIID subunit TAF5, NTD2 domain"/>
    <property type="match status" value="1"/>
</dbReference>
<evidence type="ECO:0000313" key="14">
    <source>
        <dbReference type="Proteomes" id="UP001374535"/>
    </source>
</evidence>
<feature type="domain" description="TFIID subunit TAF5 NTD2" evidence="12">
    <location>
        <begin position="61"/>
        <end position="166"/>
    </location>
</feature>
<proteinExistence type="inferred from homology"/>
<dbReference type="SUPFAM" id="SSF50978">
    <property type="entry name" value="WD40 repeat-like"/>
    <property type="match status" value="1"/>
</dbReference>
<feature type="repeat" description="WD" evidence="9">
    <location>
        <begin position="557"/>
        <end position="589"/>
    </location>
</feature>
<dbReference type="Pfam" id="PF04494">
    <property type="entry name" value="TFIID_NTD2"/>
    <property type="match status" value="1"/>
</dbReference>
<dbReference type="InterPro" id="IPR020472">
    <property type="entry name" value="WD40_PAC1"/>
</dbReference>
<dbReference type="InterPro" id="IPR036322">
    <property type="entry name" value="WD40_repeat_dom_sf"/>
</dbReference>
<dbReference type="Gene3D" id="2.130.10.10">
    <property type="entry name" value="YVTN repeat-like/Quinoprotein amine dehydrogenase"/>
    <property type="match status" value="3"/>
</dbReference>
<feature type="repeat" description="WD" evidence="9">
    <location>
        <begin position="487"/>
        <end position="520"/>
    </location>
</feature>
<feature type="repeat" description="WD" evidence="9">
    <location>
        <begin position="683"/>
        <end position="724"/>
    </location>
</feature>
<dbReference type="PROSITE" id="PS50082">
    <property type="entry name" value="WD_REPEATS_2"/>
    <property type="match status" value="6"/>
</dbReference>
<evidence type="ECO:0000313" key="13">
    <source>
        <dbReference type="EMBL" id="WVZ20471.1"/>
    </source>
</evidence>
<dbReference type="PRINTS" id="PR00320">
    <property type="entry name" value="GPROTEINBRPT"/>
</dbReference>
<feature type="repeat" description="WD" evidence="9">
    <location>
        <begin position="725"/>
        <end position="766"/>
    </location>
</feature>
<dbReference type="InterPro" id="IPR015943">
    <property type="entry name" value="WD40/YVTN_repeat-like_dom_sf"/>
</dbReference>
<evidence type="ECO:0000256" key="2">
    <source>
        <dbReference type="ARBA" id="ARBA00009435"/>
    </source>
</evidence>
<dbReference type="GO" id="GO:0006367">
    <property type="term" value="P:transcription initiation at RNA polymerase II promoter"/>
    <property type="evidence" value="ECO:0007669"/>
    <property type="project" value="TreeGrafter"/>
</dbReference>
<feature type="compositionally biased region" description="Basic and acidic residues" evidence="10">
    <location>
        <begin position="289"/>
        <end position="311"/>
    </location>
</feature>
<feature type="region of interest" description="Disordered" evidence="10">
    <location>
        <begin position="285"/>
        <end position="350"/>
    </location>
</feature>
<dbReference type="PANTHER" id="PTHR19879">
    <property type="entry name" value="TRANSCRIPTION INITIATION FACTOR TFIID"/>
    <property type="match status" value="1"/>
</dbReference>
<evidence type="ECO:0000256" key="8">
    <source>
        <dbReference type="ARBA" id="ARBA00044130"/>
    </source>
</evidence>
<keyword evidence="14" id="KW-1185">Reference proteome</keyword>
<keyword evidence="5" id="KW-0805">Transcription regulation</keyword>
<dbReference type="FunFam" id="2.130.10.10:FF:000243">
    <property type="entry name" value="Transcription initiation factor TFIID subunit 5"/>
    <property type="match status" value="1"/>
</dbReference>
<comment type="similarity">
    <text evidence="2">Belongs to the WD repeat TAF5 family.</text>
</comment>
<dbReference type="PROSITE" id="PS50896">
    <property type="entry name" value="LISH"/>
    <property type="match status" value="1"/>
</dbReference>
<accession>A0AAQ3P1W3</accession>
<dbReference type="PROSITE" id="PS00678">
    <property type="entry name" value="WD_REPEATS_1"/>
    <property type="match status" value="4"/>
</dbReference>
<comment type="subcellular location">
    <subcellularLocation>
        <location evidence="1">Nucleus</location>
    </subcellularLocation>
</comment>
<dbReference type="CDD" id="cd08044">
    <property type="entry name" value="TAF5_NTD2"/>
    <property type="match status" value="1"/>
</dbReference>